<dbReference type="EMBL" id="CAWUPB010001173">
    <property type="protein sequence ID" value="CAK7345970.1"/>
    <property type="molecule type" value="Genomic_DNA"/>
</dbReference>
<evidence type="ECO:0000313" key="2">
    <source>
        <dbReference type="Proteomes" id="UP001314170"/>
    </source>
</evidence>
<proteinExistence type="predicted"/>
<comment type="caution">
    <text evidence="1">The sequence shown here is derived from an EMBL/GenBank/DDBJ whole genome shotgun (WGS) entry which is preliminary data.</text>
</comment>
<name>A0AAV1S3U5_9ROSI</name>
<reference evidence="1 2" key="1">
    <citation type="submission" date="2024-01" db="EMBL/GenBank/DDBJ databases">
        <authorList>
            <person name="Waweru B."/>
        </authorList>
    </citation>
    <scope>NUCLEOTIDE SEQUENCE [LARGE SCALE GENOMIC DNA]</scope>
</reference>
<sequence length="127" mass="14390">MEPAVTGTRKELNIVYSSFSLHKVLLLPYETPEAETKCVSSSREITTQDLVEKIEGNVSLFTTMIKERKLHRFSPLNDPLVNDEGLLHETNVKVRVIKDFGLMCNQNICCARNIIIKGTEHPLFSSK</sequence>
<protein>
    <submittedName>
        <fullName evidence="1">Uncharacterized protein</fullName>
    </submittedName>
</protein>
<accession>A0AAV1S3U5</accession>
<organism evidence="1 2">
    <name type="scientific">Dovyalis caffra</name>
    <dbReference type="NCBI Taxonomy" id="77055"/>
    <lineage>
        <taxon>Eukaryota</taxon>
        <taxon>Viridiplantae</taxon>
        <taxon>Streptophyta</taxon>
        <taxon>Embryophyta</taxon>
        <taxon>Tracheophyta</taxon>
        <taxon>Spermatophyta</taxon>
        <taxon>Magnoliopsida</taxon>
        <taxon>eudicotyledons</taxon>
        <taxon>Gunneridae</taxon>
        <taxon>Pentapetalae</taxon>
        <taxon>rosids</taxon>
        <taxon>fabids</taxon>
        <taxon>Malpighiales</taxon>
        <taxon>Salicaceae</taxon>
        <taxon>Flacourtieae</taxon>
        <taxon>Dovyalis</taxon>
    </lineage>
</organism>
<evidence type="ECO:0000313" key="1">
    <source>
        <dbReference type="EMBL" id="CAK7345970.1"/>
    </source>
</evidence>
<gene>
    <name evidence="1" type="ORF">DCAF_LOCUS18633</name>
</gene>
<dbReference type="AlphaFoldDB" id="A0AAV1S3U5"/>
<keyword evidence="2" id="KW-1185">Reference proteome</keyword>
<dbReference type="Proteomes" id="UP001314170">
    <property type="component" value="Unassembled WGS sequence"/>
</dbReference>